<accession>A0A9P5NS01</accession>
<sequence length="165" mass="18500">MSEEELPDTTVFGTCTDLPGAVKSKERLRLEITESSRDRMLKISVSGLEEIHWRTGRILATATVTLKEPSHSISHSVLWQVGYDIGRLRTCWVKTARQISKVEYKRLGSKFNPSRSACQFIGEISFSGASKSDPWSTLWSAFFVSNVQHHLPLGCFKAEVPVTTL</sequence>
<reference evidence="1" key="1">
    <citation type="submission" date="2020-11" db="EMBL/GenBank/DDBJ databases">
        <authorList>
            <consortium name="DOE Joint Genome Institute"/>
            <person name="Ahrendt S."/>
            <person name="Riley R."/>
            <person name="Andreopoulos W."/>
            <person name="LaButti K."/>
            <person name="Pangilinan J."/>
            <person name="Ruiz-duenas F.J."/>
            <person name="Barrasa J.M."/>
            <person name="Sanchez-Garcia M."/>
            <person name="Camarero S."/>
            <person name="Miyauchi S."/>
            <person name="Serrano A."/>
            <person name="Linde D."/>
            <person name="Babiker R."/>
            <person name="Drula E."/>
            <person name="Ayuso-Fernandez I."/>
            <person name="Pacheco R."/>
            <person name="Padilla G."/>
            <person name="Ferreira P."/>
            <person name="Barriuso J."/>
            <person name="Kellner H."/>
            <person name="Castanera R."/>
            <person name="Alfaro M."/>
            <person name="Ramirez L."/>
            <person name="Pisabarro A.G."/>
            <person name="Kuo A."/>
            <person name="Tritt A."/>
            <person name="Lipzen A."/>
            <person name="He G."/>
            <person name="Yan M."/>
            <person name="Ng V."/>
            <person name="Cullen D."/>
            <person name="Martin F."/>
            <person name="Rosso M.-N."/>
            <person name="Henrissat B."/>
            <person name="Hibbett D."/>
            <person name="Martinez A.T."/>
            <person name="Grigoriev I.V."/>
        </authorList>
    </citation>
    <scope>NUCLEOTIDE SEQUENCE</scope>
    <source>
        <strain evidence="1">AH 44721</strain>
    </source>
</reference>
<dbReference type="Proteomes" id="UP000724874">
    <property type="component" value="Unassembled WGS sequence"/>
</dbReference>
<proteinExistence type="predicted"/>
<gene>
    <name evidence="1" type="ORF">CPB84DRAFT_1745725</name>
</gene>
<keyword evidence="2" id="KW-1185">Reference proteome</keyword>
<evidence type="ECO:0000313" key="2">
    <source>
        <dbReference type="Proteomes" id="UP000724874"/>
    </source>
</evidence>
<dbReference type="EMBL" id="JADNYJ010000025">
    <property type="protein sequence ID" value="KAF8904697.1"/>
    <property type="molecule type" value="Genomic_DNA"/>
</dbReference>
<protein>
    <submittedName>
        <fullName evidence="1">Uncharacterized protein</fullName>
    </submittedName>
</protein>
<evidence type="ECO:0000313" key="1">
    <source>
        <dbReference type="EMBL" id="KAF8904697.1"/>
    </source>
</evidence>
<name>A0A9P5NS01_GYMJU</name>
<organism evidence="1 2">
    <name type="scientific">Gymnopilus junonius</name>
    <name type="common">Spectacular rustgill mushroom</name>
    <name type="synonym">Gymnopilus spectabilis subsp. junonius</name>
    <dbReference type="NCBI Taxonomy" id="109634"/>
    <lineage>
        <taxon>Eukaryota</taxon>
        <taxon>Fungi</taxon>
        <taxon>Dikarya</taxon>
        <taxon>Basidiomycota</taxon>
        <taxon>Agaricomycotina</taxon>
        <taxon>Agaricomycetes</taxon>
        <taxon>Agaricomycetidae</taxon>
        <taxon>Agaricales</taxon>
        <taxon>Agaricineae</taxon>
        <taxon>Hymenogastraceae</taxon>
        <taxon>Gymnopilus</taxon>
    </lineage>
</organism>
<comment type="caution">
    <text evidence="1">The sequence shown here is derived from an EMBL/GenBank/DDBJ whole genome shotgun (WGS) entry which is preliminary data.</text>
</comment>
<dbReference type="AlphaFoldDB" id="A0A9P5NS01"/>